<accession>A0A5M6IW54</accession>
<gene>
    <name evidence="2" type="ORF">F1189_13830</name>
</gene>
<feature type="region of interest" description="Disordered" evidence="1">
    <location>
        <begin position="111"/>
        <end position="138"/>
    </location>
</feature>
<proteinExistence type="predicted"/>
<dbReference type="Proteomes" id="UP000325255">
    <property type="component" value="Unassembled WGS sequence"/>
</dbReference>
<reference evidence="2 3" key="1">
    <citation type="submission" date="2019-09" db="EMBL/GenBank/DDBJ databases">
        <title>Genome sequence of Rhodovastum atsumiense, a diverse member of the Acetobacteraceae family of non-sulfur purple photosynthetic bacteria.</title>
        <authorList>
            <person name="Meyer T."/>
            <person name="Kyndt J."/>
        </authorList>
    </citation>
    <scope>NUCLEOTIDE SEQUENCE [LARGE SCALE GENOMIC DNA]</scope>
    <source>
        <strain evidence="2 3">DSM 21279</strain>
    </source>
</reference>
<name>A0A5M6IW54_9PROT</name>
<dbReference type="NCBIfam" id="NF041591">
    <property type="entry name" value="CxxC_VVA0879"/>
    <property type="match status" value="1"/>
</dbReference>
<sequence length="138" mass="15045">MPEQMTVEVFLARLKAQGVSNSNHFALVCPMCGTPQSIASLVRAGATPEWAEDMIGFACEGRLTDAGPWPSSSDRSTKARARRRIRGCDWTLGGLFKIHELEVLTPDGKEHPRFRIATPRQARALERDSGAPAQAAAE</sequence>
<organism evidence="2 3">
    <name type="scientific">Rhodovastum atsumiense</name>
    <dbReference type="NCBI Taxonomy" id="504468"/>
    <lineage>
        <taxon>Bacteria</taxon>
        <taxon>Pseudomonadati</taxon>
        <taxon>Pseudomonadota</taxon>
        <taxon>Alphaproteobacteria</taxon>
        <taxon>Acetobacterales</taxon>
        <taxon>Acetobacteraceae</taxon>
        <taxon>Rhodovastum</taxon>
    </lineage>
</organism>
<dbReference type="OrthoDB" id="8421728at2"/>
<dbReference type="RefSeq" id="WP_150041409.1">
    <property type="nucleotide sequence ID" value="NZ_OW485606.1"/>
</dbReference>
<dbReference type="InterPro" id="IPR048166">
    <property type="entry name" value="VVA0879-like"/>
</dbReference>
<dbReference type="EMBL" id="VWPK01000019">
    <property type="protein sequence ID" value="KAA5611635.1"/>
    <property type="molecule type" value="Genomic_DNA"/>
</dbReference>
<evidence type="ECO:0000256" key="1">
    <source>
        <dbReference type="SAM" id="MobiDB-lite"/>
    </source>
</evidence>
<comment type="caution">
    <text evidence="2">The sequence shown here is derived from an EMBL/GenBank/DDBJ whole genome shotgun (WGS) entry which is preliminary data.</text>
</comment>
<evidence type="ECO:0000313" key="2">
    <source>
        <dbReference type="EMBL" id="KAA5611635.1"/>
    </source>
</evidence>
<dbReference type="AlphaFoldDB" id="A0A5M6IW54"/>
<protein>
    <submittedName>
        <fullName evidence="2">Uncharacterized protein</fullName>
    </submittedName>
</protein>
<keyword evidence="3" id="KW-1185">Reference proteome</keyword>
<evidence type="ECO:0000313" key="3">
    <source>
        <dbReference type="Proteomes" id="UP000325255"/>
    </source>
</evidence>